<comment type="caution">
    <text evidence="2">The sequence shown here is derived from an EMBL/GenBank/DDBJ whole genome shotgun (WGS) entry which is preliminary data.</text>
</comment>
<dbReference type="InterPro" id="IPR020579">
    <property type="entry name" value="Exonuc_VII_lsu_C"/>
</dbReference>
<proteinExistence type="predicted"/>
<dbReference type="GO" id="GO:0008855">
    <property type="term" value="F:exodeoxyribonuclease VII activity"/>
    <property type="evidence" value="ECO:0007669"/>
    <property type="project" value="InterPro"/>
</dbReference>
<accession>A0A444WEJ0</accession>
<keyword evidence="3" id="KW-1185">Reference proteome</keyword>
<evidence type="ECO:0000259" key="1">
    <source>
        <dbReference type="Pfam" id="PF02601"/>
    </source>
</evidence>
<dbReference type="OrthoDB" id="9802795at2"/>
<gene>
    <name evidence="2" type="ORF">NU09_0880</name>
</gene>
<dbReference type="Proteomes" id="UP000289775">
    <property type="component" value="Unassembled WGS sequence"/>
</dbReference>
<sequence length="480" mass="54067">MNTQVNHPIRLSQLTQSIASTLEDAFREMRFWVIADITSHSYKADKQYHNFELVEKDPRSNAIIAKINGKAWGNGSLRIAEFENTTGQRFTNNLQVLLQVSVEYHPLYGLAITLLNIDSSYTLGQLEQQRNATLRRLVLQNEFIQKIGEAYITDNNRLKLNPVVQRIALISSSISAGAEDFRHTLENNSFGYAFKVDDYFATVQGDKNAGLLLEKLIAVYDSGIRYDAVVITRGGGAQTDFLIFDNYRIARAAAKFPIPIITGIGHQKNQSITDMMVHTPTKTPTKAAEFIIAHNRSFEERLFSFQKDIIIASQQLITVHGRALIEMRHNLANTVKDTLSERKDALVKLNLLTINATGTIFLSNSQKLHVTANRLTASPLRIMNHKNNGLGNLRERISTANAQYNKNRKRELDNFTTLFKMISPRNLLKKGYAIIKLEGKVISNPEMLEPGMKIDVILSQTALTATIQNKTDYDGTELDI</sequence>
<organism evidence="2 3">
    <name type="scientific">Flavobacterium beibuense</name>
    <dbReference type="NCBI Taxonomy" id="657326"/>
    <lineage>
        <taxon>Bacteria</taxon>
        <taxon>Pseudomonadati</taxon>
        <taxon>Bacteroidota</taxon>
        <taxon>Flavobacteriia</taxon>
        <taxon>Flavobacteriales</taxon>
        <taxon>Flavobacteriaceae</taxon>
        <taxon>Flavobacterium</taxon>
    </lineage>
</organism>
<dbReference type="Pfam" id="PF02601">
    <property type="entry name" value="Exonuc_VII_L"/>
    <property type="match status" value="1"/>
</dbReference>
<name>A0A444WEJ0_9FLAO</name>
<evidence type="ECO:0000313" key="3">
    <source>
        <dbReference type="Proteomes" id="UP000289775"/>
    </source>
</evidence>
<feature type="domain" description="Exonuclease VII large subunit C-terminal" evidence="1">
    <location>
        <begin position="153"/>
        <end position="465"/>
    </location>
</feature>
<dbReference type="AlphaFoldDB" id="A0A444WEJ0"/>
<evidence type="ECO:0000313" key="2">
    <source>
        <dbReference type="EMBL" id="RYJ44270.1"/>
    </source>
</evidence>
<dbReference type="GO" id="GO:0006308">
    <property type="term" value="P:DNA catabolic process"/>
    <property type="evidence" value="ECO:0007669"/>
    <property type="project" value="InterPro"/>
</dbReference>
<dbReference type="PANTHER" id="PTHR30008:SF0">
    <property type="entry name" value="EXODEOXYRIBONUCLEASE 7 LARGE SUBUNIT"/>
    <property type="match status" value="1"/>
</dbReference>
<dbReference type="GO" id="GO:0009318">
    <property type="term" value="C:exodeoxyribonuclease VII complex"/>
    <property type="evidence" value="ECO:0007669"/>
    <property type="project" value="InterPro"/>
</dbReference>
<dbReference type="PANTHER" id="PTHR30008">
    <property type="entry name" value="EXODEOXYRIBONUCLEASE 7 LARGE SUBUNIT"/>
    <property type="match status" value="1"/>
</dbReference>
<dbReference type="InterPro" id="IPR003753">
    <property type="entry name" value="Exonuc_VII_L"/>
</dbReference>
<reference evidence="2 3" key="1">
    <citation type="submission" date="2014-12" db="EMBL/GenBank/DDBJ databases">
        <title>Genome sequence of Flavobacterium beibuense RSKm HC5.</title>
        <authorList>
            <person name="Kim J.F."/>
            <person name="Song J.Y."/>
            <person name="Kwak M.-J."/>
            <person name="Lee S.-W."/>
        </authorList>
    </citation>
    <scope>NUCLEOTIDE SEQUENCE [LARGE SCALE GENOMIC DNA]</scope>
    <source>
        <strain evidence="2 3">RSKm HC5</strain>
    </source>
</reference>
<protein>
    <submittedName>
        <fullName evidence="2">Exodeoxyribonuclease VII large subunit</fullName>
    </submittedName>
</protein>
<dbReference type="RefSeq" id="WP_129750042.1">
    <property type="nucleotide sequence ID" value="NZ_JUIW01000003.1"/>
</dbReference>
<dbReference type="EMBL" id="JUIW01000003">
    <property type="protein sequence ID" value="RYJ44270.1"/>
    <property type="molecule type" value="Genomic_DNA"/>
</dbReference>